<dbReference type="SUPFAM" id="SSF51055">
    <property type="entry name" value="Carbohydrate binding domain"/>
    <property type="match status" value="2"/>
</dbReference>
<evidence type="ECO:0000256" key="7">
    <source>
        <dbReference type="ARBA" id="ARBA00023326"/>
    </source>
</evidence>
<dbReference type="PANTHER" id="PTHR45708:SF49">
    <property type="entry name" value="ENDOCHITINASE"/>
    <property type="match status" value="1"/>
</dbReference>
<keyword evidence="5" id="KW-0119">Carbohydrate metabolism</keyword>
<accession>A8N0I6</accession>
<feature type="compositionally biased region" description="Low complexity" evidence="10">
    <location>
        <begin position="418"/>
        <end position="451"/>
    </location>
</feature>
<dbReference type="GeneID" id="6004859"/>
<feature type="compositionally biased region" description="Pro residues" evidence="10">
    <location>
        <begin position="408"/>
        <end position="417"/>
    </location>
</feature>
<evidence type="ECO:0000313" key="13">
    <source>
        <dbReference type="EMBL" id="EAU93428.2"/>
    </source>
</evidence>
<dbReference type="Proteomes" id="UP000001861">
    <property type="component" value="Unassembled WGS sequence"/>
</dbReference>
<dbReference type="Pfam" id="PF00704">
    <property type="entry name" value="Glyco_hydro_18"/>
    <property type="match status" value="1"/>
</dbReference>
<dbReference type="GO" id="GO:0006032">
    <property type="term" value="P:chitin catabolic process"/>
    <property type="evidence" value="ECO:0007669"/>
    <property type="project" value="UniProtKB-KW"/>
</dbReference>
<evidence type="ECO:0000256" key="6">
    <source>
        <dbReference type="ARBA" id="ARBA00023295"/>
    </source>
</evidence>
<keyword evidence="4" id="KW-0146">Chitin degradation</keyword>
<dbReference type="Gene3D" id="2.10.10.20">
    <property type="entry name" value="Carbohydrate-binding module superfamily 5/12"/>
    <property type="match status" value="2"/>
</dbReference>
<dbReference type="VEuPathDB" id="FungiDB:CC1G_04407"/>
<evidence type="ECO:0000256" key="1">
    <source>
        <dbReference type="ARBA" id="ARBA00000822"/>
    </source>
</evidence>
<dbReference type="OMA" id="WDFGIWD"/>
<comment type="similarity">
    <text evidence="9">Belongs to the glycosyl hydrolase 18 family.</text>
</comment>
<dbReference type="SMART" id="SM00495">
    <property type="entry name" value="ChtBD3"/>
    <property type="match status" value="2"/>
</dbReference>
<dbReference type="InterPro" id="IPR050542">
    <property type="entry name" value="Glycosyl_Hydrlase18_Chitinase"/>
</dbReference>
<dbReference type="InterPro" id="IPR036573">
    <property type="entry name" value="CBM_sf_5/12"/>
</dbReference>
<dbReference type="InterPro" id="IPR003610">
    <property type="entry name" value="CBM5/12"/>
</dbReference>
<comment type="caution">
    <text evidence="13">The sequence shown here is derived from an EMBL/GenBank/DDBJ whole genome shotgun (WGS) entry which is preliminary data.</text>
</comment>
<dbReference type="STRING" id="240176.A8N0I6"/>
<dbReference type="InterPro" id="IPR001579">
    <property type="entry name" value="Glyco_hydro_18_chit_AS"/>
</dbReference>
<evidence type="ECO:0000256" key="9">
    <source>
        <dbReference type="RuleBase" id="RU004453"/>
    </source>
</evidence>
<dbReference type="AlphaFoldDB" id="A8N0I6"/>
<dbReference type="GO" id="GO:0005576">
    <property type="term" value="C:extracellular region"/>
    <property type="evidence" value="ECO:0007669"/>
    <property type="project" value="InterPro"/>
</dbReference>
<dbReference type="GO" id="GO:0008843">
    <property type="term" value="F:endochitinase activity"/>
    <property type="evidence" value="ECO:0007669"/>
    <property type="project" value="UniProtKB-EC"/>
</dbReference>
<dbReference type="eggNOG" id="KOG4701">
    <property type="taxonomic scope" value="Eukaryota"/>
</dbReference>
<protein>
    <recommendedName>
        <fullName evidence="2">chitinase</fullName>
        <ecNumber evidence="2">3.2.1.14</ecNumber>
    </recommendedName>
</protein>
<evidence type="ECO:0000256" key="5">
    <source>
        <dbReference type="ARBA" id="ARBA00023277"/>
    </source>
</evidence>
<feature type="domain" description="GH18" evidence="12">
    <location>
        <begin position="25"/>
        <end position="344"/>
    </location>
</feature>
<dbReference type="Pfam" id="PF02839">
    <property type="entry name" value="CBM_5_12"/>
    <property type="match status" value="1"/>
</dbReference>
<keyword evidence="11" id="KW-0732">Signal</keyword>
<organism evidence="13 14">
    <name type="scientific">Coprinopsis cinerea (strain Okayama-7 / 130 / ATCC MYA-4618 / FGSC 9003)</name>
    <name type="common">Inky cap fungus</name>
    <name type="synonym">Hormographiella aspergillata</name>
    <dbReference type="NCBI Taxonomy" id="240176"/>
    <lineage>
        <taxon>Eukaryota</taxon>
        <taxon>Fungi</taxon>
        <taxon>Dikarya</taxon>
        <taxon>Basidiomycota</taxon>
        <taxon>Agaricomycotina</taxon>
        <taxon>Agaricomycetes</taxon>
        <taxon>Agaricomycetidae</taxon>
        <taxon>Agaricales</taxon>
        <taxon>Agaricineae</taxon>
        <taxon>Psathyrellaceae</taxon>
        <taxon>Coprinopsis</taxon>
    </lineage>
</organism>
<name>A8N0I6_COPC7</name>
<dbReference type="InParanoid" id="A8N0I6"/>
<evidence type="ECO:0000259" key="12">
    <source>
        <dbReference type="PROSITE" id="PS51910"/>
    </source>
</evidence>
<dbReference type="CDD" id="cd12215">
    <property type="entry name" value="ChiC_BD"/>
    <property type="match status" value="1"/>
</dbReference>
<dbReference type="RefSeq" id="XP_001828436.2">
    <property type="nucleotide sequence ID" value="XM_001828384.2"/>
</dbReference>
<keyword evidence="3 8" id="KW-0378">Hydrolase</keyword>
<evidence type="ECO:0000256" key="11">
    <source>
        <dbReference type="SAM" id="SignalP"/>
    </source>
</evidence>
<dbReference type="EC" id="3.2.1.14" evidence="2"/>
<dbReference type="GO" id="GO:0030246">
    <property type="term" value="F:carbohydrate binding"/>
    <property type="evidence" value="ECO:0007669"/>
    <property type="project" value="InterPro"/>
</dbReference>
<evidence type="ECO:0000313" key="14">
    <source>
        <dbReference type="Proteomes" id="UP000001861"/>
    </source>
</evidence>
<dbReference type="Gene3D" id="3.20.20.80">
    <property type="entry name" value="Glycosidases"/>
    <property type="match status" value="1"/>
</dbReference>
<evidence type="ECO:0000256" key="4">
    <source>
        <dbReference type="ARBA" id="ARBA00023024"/>
    </source>
</evidence>
<keyword evidence="7" id="KW-0624">Polysaccharide degradation</keyword>
<feature type="region of interest" description="Disordered" evidence="10">
    <location>
        <begin position="402"/>
        <end position="458"/>
    </location>
</feature>
<dbReference type="EMBL" id="AACS02000001">
    <property type="protein sequence ID" value="EAU93428.2"/>
    <property type="molecule type" value="Genomic_DNA"/>
</dbReference>
<comment type="catalytic activity">
    <reaction evidence="1">
        <text>Random endo-hydrolysis of N-acetyl-beta-D-glucosaminide (1-&gt;4)-beta-linkages in chitin and chitodextrins.</text>
        <dbReference type="EC" id="3.2.1.14"/>
    </reaction>
</comment>
<dbReference type="InterPro" id="IPR017853">
    <property type="entry name" value="GH"/>
</dbReference>
<dbReference type="SUPFAM" id="SSF51445">
    <property type="entry name" value="(Trans)glycosidases"/>
    <property type="match status" value="1"/>
</dbReference>
<dbReference type="GO" id="GO:0000272">
    <property type="term" value="P:polysaccharide catabolic process"/>
    <property type="evidence" value="ECO:0007669"/>
    <property type="project" value="UniProtKB-KW"/>
</dbReference>
<keyword evidence="14" id="KW-1185">Reference proteome</keyword>
<evidence type="ECO:0000256" key="2">
    <source>
        <dbReference type="ARBA" id="ARBA00012729"/>
    </source>
</evidence>
<dbReference type="InterPro" id="IPR001223">
    <property type="entry name" value="Glyco_hydro18_cat"/>
</dbReference>
<dbReference type="HOGENOM" id="CLU_007818_1_2_1"/>
<evidence type="ECO:0000256" key="8">
    <source>
        <dbReference type="RuleBase" id="RU000489"/>
    </source>
</evidence>
<proteinExistence type="inferred from homology"/>
<evidence type="ECO:0000256" key="10">
    <source>
        <dbReference type="SAM" id="MobiDB-lite"/>
    </source>
</evidence>
<keyword evidence="6 8" id="KW-0326">Glycosidase</keyword>
<feature type="signal peptide" evidence="11">
    <location>
        <begin position="1"/>
        <end position="18"/>
    </location>
</feature>
<dbReference type="PROSITE" id="PS01095">
    <property type="entry name" value="GH18_1"/>
    <property type="match status" value="1"/>
</dbReference>
<dbReference type="KEGG" id="cci:CC1G_04407"/>
<dbReference type="PANTHER" id="PTHR45708">
    <property type="entry name" value="ENDOCHITINASE"/>
    <property type="match status" value="1"/>
</dbReference>
<dbReference type="PROSITE" id="PS51910">
    <property type="entry name" value="GH18_2"/>
    <property type="match status" value="1"/>
</dbReference>
<gene>
    <name evidence="13" type="ORF">CC1G_04407</name>
</gene>
<feature type="chain" id="PRO_5002726939" description="chitinase" evidence="11">
    <location>
        <begin position="19"/>
        <end position="511"/>
    </location>
</feature>
<dbReference type="SMR" id="A8N0I6"/>
<dbReference type="OrthoDB" id="6020543at2759"/>
<reference evidence="13 14" key="1">
    <citation type="journal article" date="2010" name="Proc. Natl. Acad. Sci. U.S.A.">
        <title>Insights into evolution of multicellular fungi from the assembled chromosomes of the mushroom Coprinopsis cinerea (Coprinus cinereus).</title>
        <authorList>
            <person name="Stajich J.E."/>
            <person name="Wilke S.K."/>
            <person name="Ahren D."/>
            <person name="Au C.H."/>
            <person name="Birren B.W."/>
            <person name="Borodovsky M."/>
            <person name="Burns C."/>
            <person name="Canback B."/>
            <person name="Casselton L.A."/>
            <person name="Cheng C.K."/>
            <person name="Deng J."/>
            <person name="Dietrich F.S."/>
            <person name="Fargo D.C."/>
            <person name="Farman M.L."/>
            <person name="Gathman A.C."/>
            <person name="Goldberg J."/>
            <person name="Guigo R."/>
            <person name="Hoegger P.J."/>
            <person name="Hooker J.B."/>
            <person name="Huggins A."/>
            <person name="James T.Y."/>
            <person name="Kamada T."/>
            <person name="Kilaru S."/>
            <person name="Kodira C."/>
            <person name="Kues U."/>
            <person name="Kupfer D."/>
            <person name="Kwan H.S."/>
            <person name="Lomsadze A."/>
            <person name="Li W."/>
            <person name="Lilly W.W."/>
            <person name="Ma L.J."/>
            <person name="Mackey A.J."/>
            <person name="Manning G."/>
            <person name="Martin F."/>
            <person name="Muraguchi H."/>
            <person name="Natvig D.O."/>
            <person name="Palmerini H."/>
            <person name="Ramesh M.A."/>
            <person name="Rehmeyer C.J."/>
            <person name="Roe B.A."/>
            <person name="Shenoy N."/>
            <person name="Stanke M."/>
            <person name="Ter-Hovhannisyan V."/>
            <person name="Tunlid A."/>
            <person name="Velagapudi R."/>
            <person name="Vision T.J."/>
            <person name="Zeng Q."/>
            <person name="Zolan M.E."/>
            <person name="Pukkila P.J."/>
        </authorList>
    </citation>
    <scope>NUCLEOTIDE SEQUENCE [LARGE SCALE GENOMIC DNA]</scope>
    <source>
        <strain evidence="14">Okayama-7 / 130 / ATCC MYA-4618 / FGSC 9003</strain>
    </source>
</reference>
<sequence>MLVFCTGLVLLLAVLVKGFDNNRFDNVAVYWGQNSYGAGHSDLANHQKRLSFYCNDNAIDVFPVAFLHVFFGPGGVPSINLANICNAVDNSTFPGTQLPDCSALASDIASCQSKGKIVTLSLGGATGAVGFESDSQAVSFAQTVWDMFLGGRSDMRPFGNAVLDGVDLDIEGGTSGHYGAFVNKIRALAAPTGKKYYVTAAPQCVYPDAALGEVLNQVAFDAVYGMFYNNYCGLQNFDQASNWNFGLWYSPFTMSHNYFELTLRDRDYWARNVSVSKNTKIYIGAPAAPSAAGSGYVDIGTLSRIATQMRRSFPSFGGVMLWDASQAYANNRFDKAIKDALAAAGGSGFAYPPCSAPAYVSGTGYQSGAQVSYGGYIWQAKWFASQTPGSIVNGEWSAVSVCSGGGSPAPPPPPPPSSSTTTTTTTTRSSTTTTRSTTSTSTSTTTTGSSTPAPPAPTGGLCAGVSAWSSSVAYDGGSKVVYSGRLWTAKWWTQADIPGGLAGVWVDNGPC</sequence>
<evidence type="ECO:0000256" key="3">
    <source>
        <dbReference type="ARBA" id="ARBA00022801"/>
    </source>
</evidence>